<reference evidence="1 2" key="1">
    <citation type="submission" date="2019-04" db="EMBL/GenBank/DDBJ databases">
        <title>Three New Species of Nocardioides, Nocardioides euryhalodurans sp. nov., Nocardioides seonyuensis sp. nov. and Nocardioides eburneoflavus sp. nov. Isolated from Soil.</title>
        <authorList>
            <person name="Roh S.G."/>
            <person name="Lee C."/>
            <person name="Kim M.-K."/>
            <person name="Kim S.B."/>
        </authorList>
    </citation>
    <scope>NUCLEOTIDE SEQUENCE [LARGE SCALE GENOMIC DNA]</scope>
    <source>
        <strain evidence="1 2">MMS17-SY213</strain>
    </source>
</reference>
<sequence length="348" mass="38854">MTGVSIWRGTDDVSTSIDGDLADWSTLADKDWSTLLLGNGLSMNLWAGFGYKSLYTAASLSSEAKAIFAELGTTNFEQGLQCLHHANIALRALEQPTTLVDATYEQIRDALFNTVGDVHVAWDDFPPDTHDHIATQIDRFESVFTTSYDLNLYWSHMWAQYKSTNVTTNIVDLFWAGDRFDPANCDVWSNKATRVLYLHGGLHLWQDDQTGENGKWTHASGGRLLDLKSKYGPGSDRRPLFVSEGTWAAKSRTIRQSSYLSFCLDELRTDESPAVVFGQALADQDRHILTALNEGSQRRIAISMYPMGDDEAVVEEKARLLQALRGHRVEFFDSTTHPLGDPALLITP</sequence>
<dbReference type="RefSeq" id="WP_135839546.1">
    <property type="nucleotide sequence ID" value="NZ_SRRO01000001.1"/>
</dbReference>
<dbReference type="EMBL" id="SRRO01000001">
    <property type="protein sequence ID" value="TGN65043.1"/>
    <property type="molecule type" value="Genomic_DNA"/>
</dbReference>
<dbReference type="OrthoDB" id="828244at2"/>
<protein>
    <submittedName>
        <fullName evidence="1">DUF4917 family protein</fullName>
    </submittedName>
</protein>
<name>A0A4Z1CKA1_9ACTN</name>
<dbReference type="Pfam" id="PF16263">
    <property type="entry name" value="DUF4917"/>
    <property type="match status" value="1"/>
</dbReference>
<gene>
    <name evidence="1" type="ORF">EXE59_14510</name>
</gene>
<dbReference type="Proteomes" id="UP000297496">
    <property type="component" value="Unassembled WGS sequence"/>
</dbReference>
<dbReference type="AlphaFoldDB" id="A0A4Z1CKA1"/>
<comment type="caution">
    <text evidence="1">The sequence shown here is derived from an EMBL/GenBank/DDBJ whole genome shotgun (WGS) entry which is preliminary data.</text>
</comment>
<accession>A0A4Z1CKA1</accession>
<proteinExistence type="predicted"/>
<organism evidence="1 2">
    <name type="scientific">Nocardioides eburneiflavus</name>
    <dbReference type="NCBI Taxonomy" id="2518372"/>
    <lineage>
        <taxon>Bacteria</taxon>
        <taxon>Bacillati</taxon>
        <taxon>Actinomycetota</taxon>
        <taxon>Actinomycetes</taxon>
        <taxon>Propionibacteriales</taxon>
        <taxon>Nocardioidaceae</taxon>
        <taxon>Nocardioides</taxon>
    </lineage>
</organism>
<dbReference type="InterPro" id="IPR032581">
    <property type="entry name" value="DUF4917"/>
</dbReference>
<evidence type="ECO:0000313" key="1">
    <source>
        <dbReference type="EMBL" id="TGN65043.1"/>
    </source>
</evidence>
<keyword evidence="2" id="KW-1185">Reference proteome</keyword>
<evidence type="ECO:0000313" key="2">
    <source>
        <dbReference type="Proteomes" id="UP000297496"/>
    </source>
</evidence>